<dbReference type="Proteomes" id="UP000539473">
    <property type="component" value="Unassembled WGS sequence"/>
</dbReference>
<feature type="region of interest" description="Disordered" evidence="1">
    <location>
        <begin position="192"/>
        <end position="218"/>
    </location>
</feature>
<dbReference type="RefSeq" id="WP_184115219.1">
    <property type="nucleotide sequence ID" value="NZ_BNAJ01000015.1"/>
</dbReference>
<dbReference type="EMBL" id="JACHFK010000014">
    <property type="protein sequence ID" value="MBB5378599.1"/>
    <property type="molecule type" value="Genomic_DNA"/>
</dbReference>
<reference evidence="2 3" key="1">
    <citation type="submission" date="2020-08" db="EMBL/GenBank/DDBJ databases">
        <title>Genomic Encyclopedia of Type Strains, Phase IV (KMG-IV): sequencing the most valuable type-strain genomes for metagenomic binning, comparative biology and taxonomic classification.</title>
        <authorList>
            <person name="Goeker M."/>
        </authorList>
    </citation>
    <scope>NUCLEOTIDE SEQUENCE [LARGE SCALE GENOMIC DNA]</scope>
    <source>
        <strain evidence="2 3">DSM 27521</strain>
    </source>
</reference>
<protein>
    <submittedName>
        <fullName evidence="2">Uncharacterized protein</fullName>
    </submittedName>
</protein>
<organism evidence="2 3">
    <name type="scientific">Deinococcus metalli</name>
    <dbReference type="NCBI Taxonomy" id="1141878"/>
    <lineage>
        <taxon>Bacteria</taxon>
        <taxon>Thermotogati</taxon>
        <taxon>Deinococcota</taxon>
        <taxon>Deinococci</taxon>
        <taxon>Deinococcales</taxon>
        <taxon>Deinococcaceae</taxon>
        <taxon>Deinococcus</taxon>
    </lineage>
</organism>
<sequence>MSERLRFSDDPRTIQILRDFALRHLPADTSVADILLSETRAELLLANGSGHWYTLEPGNFSVRECDPYETAHSPVNGLTRTRRVVFGIRDETGHWHEPIGTTCILKDIFGIEDDVVSVETLLLDSAHNAQQEKLLREGSSLEDYACLNGLDPAWFAKSYWRTLQHDDPIRAAIERIVNGKVLDRTTLKYLKKAQQSGKGPHPTVSSEPKPNPLSPAPAQAPFSITLSGMLLNWLRGAYPLLREELPAAHAAYGEHLLGRPGDYGRTQFLPCRLDFVNELRRLTGMELSDAELRRRQGSRSVLTPEQLGAVDRYWPIVVNDLAYGPAGAELIRRSAHQNLLLEDEYEAVLGALRPYILKEQLANAQVDSEGNLTAPDLLPLPVGATALPIHLADVPHSPQMQRAWQLVTPLLKWILPADSSLLGRLCYGELTHGDDLALRTLLGEQPLMSDHAAAFLTKSQKSGVLPPVLRHALRLAIERRRLPERLELGLDSFAYEQGLDPSTFRPHVLPEYIQRWLMRHWDGVTALVGDLPDGLELALHRGRYNETQLRLLTELPDRDSGRLLDEDGRQYLLSTTEWHSGLTRGRVDDCLEAVRLNRYSVRAWLTVQACLRGQEGNRQALAKEQQRLLHASVHEMQRRLIAQLNSQYPAEMRLLQTLTPLHVLQRLPKTFAQYHAGGQSITVALRNQAMAEWNEQIEPVESLGVPF</sequence>
<proteinExistence type="predicted"/>
<feature type="compositionally biased region" description="Polar residues" evidence="1">
    <location>
        <begin position="193"/>
        <end position="208"/>
    </location>
</feature>
<evidence type="ECO:0000256" key="1">
    <source>
        <dbReference type="SAM" id="MobiDB-lite"/>
    </source>
</evidence>
<dbReference type="AlphaFoldDB" id="A0A7W8KL71"/>
<name>A0A7W8KL71_9DEIO</name>
<gene>
    <name evidence="2" type="ORF">HNQ07_004106</name>
</gene>
<evidence type="ECO:0000313" key="2">
    <source>
        <dbReference type="EMBL" id="MBB5378599.1"/>
    </source>
</evidence>
<comment type="caution">
    <text evidence="2">The sequence shown here is derived from an EMBL/GenBank/DDBJ whole genome shotgun (WGS) entry which is preliminary data.</text>
</comment>
<evidence type="ECO:0000313" key="3">
    <source>
        <dbReference type="Proteomes" id="UP000539473"/>
    </source>
</evidence>
<accession>A0A7W8KL71</accession>